<dbReference type="InterPro" id="IPR011335">
    <property type="entry name" value="Restrct_endonuc-II-like"/>
</dbReference>
<feature type="domain" description="UvrD-like helicase C-terminal" evidence="17">
    <location>
        <begin position="507"/>
        <end position="814"/>
    </location>
</feature>
<feature type="domain" description="UvrD-like helicase ATP-binding" evidence="16">
    <location>
        <begin position="1"/>
        <end position="479"/>
    </location>
</feature>
<keyword evidence="5 13" id="KW-0347">Helicase</keyword>
<evidence type="ECO:0000256" key="11">
    <source>
        <dbReference type="ARBA" id="ARBA00034617"/>
    </source>
</evidence>
<dbReference type="SUPFAM" id="SSF52540">
    <property type="entry name" value="P-loop containing nucleoside triphosphate hydrolases"/>
    <property type="match status" value="1"/>
</dbReference>
<comment type="subunit">
    <text evidence="13">Heterodimer of AddA and AddB/RexB.</text>
</comment>
<dbReference type="Gene3D" id="3.40.50.300">
    <property type="entry name" value="P-loop containing nucleotide triphosphate hydrolases"/>
    <property type="match status" value="4"/>
</dbReference>
<dbReference type="EC" id="5.6.2.4" evidence="13"/>
<dbReference type="RefSeq" id="WP_027694568.1">
    <property type="nucleotide sequence ID" value="NZ_ATUU01000004.1"/>
</dbReference>
<protein>
    <recommendedName>
        <fullName evidence="13">ATP-dependent helicase/nuclease subunit A</fullName>
        <ecNumber evidence="13">3.1.-.-</ecNumber>
        <ecNumber evidence="13">5.6.2.4</ecNumber>
    </recommendedName>
    <alternativeName>
        <fullName evidence="13">ATP-dependent helicase/nuclease AddA</fullName>
    </alternativeName>
    <alternativeName>
        <fullName evidence="13">DNA 3'-5' helicase AddA</fullName>
    </alternativeName>
</protein>
<evidence type="ECO:0000256" key="6">
    <source>
        <dbReference type="ARBA" id="ARBA00022839"/>
    </source>
</evidence>
<keyword evidence="1 13" id="KW-0540">Nuclease</keyword>
<keyword evidence="2 13" id="KW-0547">Nucleotide-binding</keyword>
<evidence type="ECO:0000256" key="10">
    <source>
        <dbReference type="ARBA" id="ARBA00023235"/>
    </source>
</evidence>
<keyword evidence="9 13" id="KW-0234">DNA repair</keyword>
<dbReference type="NCBIfam" id="TIGR02785">
    <property type="entry name" value="addA_Gpos"/>
    <property type="match status" value="1"/>
</dbReference>
<dbReference type="PANTHER" id="PTHR11070">
    <property type="entry name" value="UVRD / RECB / PCRA DNA HELICASE FAMILY MEMBER"/>
    <property type="match status" value="1"/>
</dbReference>
<dbReference type="AlphaFoldDB" id="A0A0R2FRU7"/>
<keyword evidence="3 13" id="KW-0227">DNA damage</keyword>
<dbReference type="InterPro" id="IPR014152">
    <property type="entry name" value="AddA"/>
</dbReference>
<comment type="similarity">
    <text evidence="13">Belongs to the helicase family. AddA subfamily.</text>
</comment>
<comment type="caution">
    <text evidence="18">The sequence shown here is derived from an EMBL/GenBank/DDBJ whole genome shotgun (WGS) entry which is preliminary data.</text>
</comment>
<keyword evidence="10 13" id="KW-0413">Isomerase</keyword>
<dbReference type="FunCoup" id="A0A0R2FRU7">
    <property type="interactions" value="11"/>
</dbReference>
<dbReference type="GO" id="GO:0008408">
    <property type="term" value="F:3'-5' exonuclease activity"/>
    <property type="evidence" value="ECO:0007669"/>
    <property type="project" value="UniProtKB-UniRule"/>
</dbReference>
<comment type="cofactor">
    <cofactor evidence="13">
        <name>Mg(2+)</name>
        <dbReference type="ChEBI" id="CHEBI:18420"/>
    </cofactor>
</comment>
<evidence type="ECO:0000256" key="1">
    <source>
        <dbReference type="ARBA" id="ARBA00022722"/>
    </source>
</evidence>
<comment type="function">
    <text evidence="13">The heterodimer acts as both an ATP-dependent DNA helicase and an ATP-dependent, dual-direction single-stranded exonuclease. Recognizes the chi site generating a DNA molecule suitable for the initiation of homologous recombination. The AddA nuclease domain is required for chi fragment generation; this subunit has the helicase and 3' -&gt; 5' nuclease activities.</text>
</comment>
<keyword evidence="15" id="KW-0175">Coiled coil</keyword>
<dbReference type="InterPro" id="IPR014017">
    <property type="entry name" value="DNA_helicase_UvrD-like_C"/>
</dbReference>
<evidence type="ECO:0000256" key="14">
    <source>
        <dbReference type="PROSITE-ProRule" id="PRU00560"/>
    </source>
</evidence>
<accession>A0A0R2FRU7</accession>
<dbReference type="InParanoid" id="A0A0R2FRU7"/>
<keyword evidence="7 13" id="KW-0067">ATP-binding</keyword>
<evidence type="ECO:0000256" key="8">
    <source>
        <dbReference type="ARBA" id="ARBA00023125"/>
    </source>
</evidence>
<keyword evidence="19" id="KW-1185">Reference proteome</keyword>
<evidence type="ECO:0000256" key="15">
    <source>
        <dbReference type="SAM" id="Coils"/>
    </source>
</evidence>
<evidence type="ECO:0000256" key="3">
    <source>
        <dbReference type="ARBA" id="ARBA00022763"/>
    </source>
</evidence>
<comment type="catalytic activity">
    <reaction evidence="12 13">
        <text>ATP + H2O = ADP + phosphate + H(+)</text>
        <dbReference type="Rhea" id="RHEA:13065"/>
        <dbReference type="ChEBI" id="CHEBI:15377"/>
        <dbReference type="ChEBI" id="CHEBI:15378"/>
        <dbReference type="ChEBI" id="CHEBI:30616"/>
        <dbReference type="ChEBI" id="CHEBI:43474"/>
        <dbReference type="ChEBI" id="CHEBI:456216"/>
        <dbReference type="EC" id="5.6.2.4"/>
    </reaction>
</comment>
<dbReference type="SUPFAM" id="SSF52980">
    <property type="entry name" value="Restriction endonuclease-like"/>
    <property type="match status" value="1"/>
</dbReference>
<name>A0A0R2FRU7_9LACO</name>
<dbReference type="STRING" id="1123500.GCA_000420365_01148"/>
<dbReference type="GO" id="GO:0005524">
    <property type="term" value="F:ATP binding"/>
    <property type="evidence" value="ECO:0007669"/>
    <property type="project" value="UniProtKB-UniRule"/>
</dbReference>
<evidence type="ECO:0000256" key="9">
    <source>
        <dbReference type="ARBA" id="ARBA00023204"/>
    </source>
</evidence>
<dbReference type="InterPro" id="IPR027417">
    <property type="entry name" value="P-loop_NTPase"/>
</dbReference>
<dbReference type="GO" id="GO:0033202">
    <property type="term" value="C:DNA helicase complex"/>
    <property type="evidence" value="ECO:0007669"/>
    <property type="project" value="TreeGrafter"/>
</dbReference>
<dbReference type="InterPro" id="IPR038726">
    <property type="entry name" value="PDDEXK_AddAB-type"/>
</dbReference>
<proteinExistence type="inferred from homology"/>
<gene>
    <name evidence="13" type="primary">addA</name>
    <name evidence="18" type="ORF">IV68_GL001097</name>
</gene>
<reference evidence="18 19" key="1">
    <citation type="journal article" date="2015" name="Genome Announc.">
        <title>Expanding the biotechnology potential of lactobacilli through comparative genomics of 213 strains and associated genera.</title>
        <authorList>
            <person name="Sun Z."/>
            <person name="Harris H.M."/>
            <person name="McCann A."/>
            <person name="Guo C."/>
            <person name="Argimon S."/>
            <person name="Zhang W."/>
            <person name="Yang X."/>
            <person name="Jeffery I.B."/>
            <person name="Cooney J.C."/>
            <person name="Kagawa T.F."/>
            <person name="Liu W."/>
            <person name="Song Y."/>
            <person name="Salvetti E."/>
            <person name="Wrobel A."/>
            <person name="Rasinkangas P."/>
            <person name="Parkhill J."/>
            <person name="Rea M.C."/>
            <person name="O'Sullivan O."/>
            <person name="Ritari J."/>
            <person name="Douillard F.P."/>
            <person name="Paul Ross R."/>
            <person name="Yang R."/>
            <person name="Briner A.E."/>
            <person name="Felis G.E."/>
            <person name="de Vos W.M."/>
            <person name="Barrangou R."/>
            <person name="Klaenhammer T.R."/>
            <person name="Caufield P.W."/>
            <person name="Cui Y."/>
            <person name="Zhang H."/>
            <person name="O'Toole P.W."/>
        </authorList>
    </citation>
    <scope>NUCLEOTIDE SEQUENCE [LARGE SCALE GENOMIC DNA]</scope>
    <source>
        <strain evidence="18 19">DSM 20190</strain>
    </source>
</reference>
<dbReference type="eggNOG" id="COG1074">
    <property type="taxonomic scope" value="Bacteria"/>
</dbReference>
<dbReference type="HAMAP" id="MF_01451">
    <property type="entry name" value="AddA"/>
    <property type="match status" value="1"/>
</dbReference>
<dbReference type="PROSITE" id="PS51217">
    <property type="entry name" value="UVRD_HELICASE_CTER"/>
    <property type="match status" value="1"/>
</dbReference>
<dbReference type="PANTHER" id="PTHR11070:SF48">
    <property type="entry name" value="ATP-DEPENDENT HELICASE_NUCLEASE SUBUNIT A"/>
    <property type="match status" value="1"/>
</dbReference>
<keyword evidence="6 13" id="KW-0269">Exonuclease</keyword>
<dbReference type="CDD" id="cd17932">
    <property type="entry name" value="DEXQc_UvrD"/>
    <property type="match status" value="1"/>
</dbReference>
<evidence type="ECO:0000256" key="2">
    <source>
        <dbReference type="ARBA" id="ARBA00022741"/>
    </source>
</evidence>
<evidence type="ECO:0000313" key="18">
    <source>
        <dbReference type="EMBL" id="KRN31215.1"/>
    </source>
</evidence>
<dbReference type="GO" id="GO:0000724">
    <property type="term" value="P:double-strand break repair via homologous recombination"/>
    <property type="evidence" value="ECO:0007669"/>
    <property type="project" value="UniProtKB-UniRule"/>
</dbReference>
<dbReference type="PATRIC" id="fig|1123500.6.peg.1098"/>
<dbReference type="Pfam" id="PF12705">
    <property type="entry name" value="PDDEXK_1"/>
    <property type="match status" value="1"/>
</dbReference>
<evidence type="ECO:0000256" key="12">
    <source>
        <dbReference type="ARBA" id="ARBA00048988"/>
    </source>
</evidence>
<organism evidence="18 19">
    <name type="scientific">Weissella halotolerans DSM 20190</name>
    <dbReference type="NCBI Taxonomy" id="1123500"/>
    <lineage>
        <taxon>Bacteria</taxon>
        <taxon>Bacillati</taxon>
        <taxon>Bacillota</taxon>
        <taxon>Bacilli</taxon>
        <taxon>Lactobacillales</taxon>
        <taxon>Lactobacillaceae</taxon>
        <taxon>Weissella</taxon>
    </lineage>
</organism>
<dbReference type="EC" id="3.1.-.-" evidence="13"/>
<dbReference type="GO" id="GO:0003690">
    <property type="term" value="F:double-stranded DNA binding"/>
    <property type="evidence" value="ECO:0007669"/>
    <property type="project" value="UniProtKB-UniRule"/>
</dbReference>
<keyword evidence="4 13" id="KW-0378">Hydrolase</keyword>
<dbReference type="InterPro" id="IPR014016">
    <property type="entry name" value="UvrD-like_ATP-bd"/>
</dbReference>
<feature type="coiled-coil region" evidence="15">
    <location>
        <begin position="52"/>
        <end position="83"/>
    </location>
</feature>
<evidence type="ECO:0000259" key="17">
    <source>
        <dbReference type="PROSITE" id="PS51217"/>
    </source>
</evidence>
<evidence type="ECO:0000256" key="7">
    <source>
        <dbReference type="ARBA" id="ARBA00022840"/>
    </source>
</evidence>
<evidence type="ECO:0000259" key="16">
    <source>
        <dbReference type="PROSITE" id="PS51198"/>
    </source>
</evidence>
<dbReference type="Pfam" id="PF00580">
    <property type="entry name" value="UvrD-helicase"/>
    <property type="match status" value="1"/>
</dbReference>
<dbReference type="GO" id="GO:0016887">
    <property type="term" value="F:ATP hydrolysis activity"/>
    <property type="evidence" value="ECO:0007669"/>
    <property type="project" value="RHEA"/>
</dbReference>
<dbReference type="Pfam" id="PF13361">
    <property type="entry name" value="UvrD_C"/>
    <property type="match status" value="1"/>
</dbReference>
<dbReference type="Gene3D" id="3.90.320.10">
    <property type="match status" value="1"/>
</dbReference>
<feature type="binding site" evidence="14">
    <location>
        <begin position="22"/>
        <end position="29"/>
    </location>
    <ligand>
        <name>ATP</name>
        <dbReference type="ChEBI" id="CHEBI:30616"/>
    </ligand>
</feature>
<dbReference type="EMBL" id="JQAX01000004">
    <property type="protein sequence ID" value="KRN31215.1"/>
    <property type="molecule type" value="Genomic_DNA"/>
</dbReference>
<sequence>MEFTPAQQAAINDRGANILVSASAGSGKTRVLVERVLKRLLAGEDVDRFLIVTFTEAAAAEMKERLETAIRQAVQTEQGAQRRHLLKQLRLLNVANISTLHAFARRLISQYHYTIDLDPQFRISDDAERTLMMQEVFTDLVEQHYLADEAKVPADRQFGQMVEQFKTASQSDQPFQEAVFRLFDFAMARPDSDDWLASLPKDYESADDFAQTPFYQETVLPSLKAKIDELVALAQQAVDTMPDTADEEAALNRQAQLWEDLTVFQQVQTAIHQADSSWDSLRQLVLSAALPKWGSARNKQAKASRFKDPIVKAAWEDIKTERDTRTKAFAALKTAYFALDSAGQALAMTGSQQTLKTLIAFTVEFKAAFLAAKIQRKTLDFNDLEHFALAIVKQPRVAEELRQHYSEIMVDEYQDTNQLQEAILSAIAQDDNTFQVGDIKQSIYRFRQADPQLFAQKLKTYPKQVDSEVITLQENFRSQPNVTNFINYIFAQLMSADLGDVDYRDEAELVAGAQYYPDSIAKEADLLIYLSDQEDSDEHAGGLSQGDQDYSATSGQIRMMANKIQQMVADPDWQIFDRKRQERRRVTYGDITILVPTKSQNLDVLDIFRSLDIPIAIDGAENFFQTTEISVMMSYLQIIDNPHQDIPLAAVLRSPLYNVDENGLALIRAQQDHSDYFEAVTYFASQPLEKLEQAGLSAAQVLRLQATVQRFMADLTAFHQLAVQNQIVDLIWQIYNRTGWLDYVGGLPAGAQRQANLHALYQRAARYQRSSFVGLYQFINYVNELEKQDRDLGSADANTSENTVRLMTIHHAKGLEFPVVFLLNSNRQMVSNNEVTGDLLVDAQAGAGLDYVDLDHHLQLPTLQKEMVKEARQRAAFAEQLRVLYVALTRAEQNVFIVAADKNMQRLRTVWSLQAQGREWMYPEWVRLAGKSYLDLIGLALMRHPNAQKALAATNVTLEDLKIEDQQLLSPKAPFNFSIHIWDQSTLQAAEDAMASQANQQPLQTSSSQPIVNVSVDWRKFLHYDYPYAAATRATAYQSVSELKRLFEDPDLQAGRIQADRRLPSAQVGGLRYVDSDLAQPKFMQNGQARISSAAVGTATHLVMQRLNLQAGRPKSDQVKDLIQRLVADHAIEAAVAPLIRVDQIVAFFETVPLGKQMVAHADSLEREVPFSLLLEASQLYQGFVGAEKVLVHGVIDGYFWVGDDVWLFDYKTDNVIGNDAGAILRERYAGQLNVYAQALVAMGLPLPKKFIYSFANQRVIVVD</sequence>
<comment type="catalytic activity">
    <reaction evidence="11 13">
        <text>Couples ATP hydrolysis with the unwinding of duplex DNA by translocating in the 3'-5' direction.</text>
        <dbReference type="EC" id="5.6.2.4"/>
    </reaction>
</comment>
<dbReference type="OrthoDB" id="9810135at2"/>
<dbReference type="Proteomes" id="UP000051296">
    <property type="component" value="Unassembled WGS sequence"/>
</dbReference>
<dbReference type="PROSITE" id="PS51198">
    <property type="entry name" value="UVRD_HELICASE_ATP_BIND"/>
    <property type="match status" value="1"/>
</dbReference>
<evidence type="ECO:0000313" key="19">
    <source>
        <dbReference type="Proteomes" id="UP000051296"/>
    </source>
</evidence>
<dbReference type="GO" id="GO:0005829">
    <property type="term" value="C:cytosol"/>
    <property type="evidence" value="ECO:0007669"/>
    <property type="project" value="TreeGrafter"/>
</dbReference>
<dbReference type="GO" id="GO:0043138">
    <property type="term" value="F:3'-5' DNA helicase activity"/>
    <property type="evidence" value="ECO:0007669"/>
    <property type="project" value="UniProtKB-UniRule"/>
</dbReference>
<evidence type="ECO:0000256" key="13">
    <source>
        <dbReference type="HAMAP-Rule" id="MF_01451"/>
    </source>
</evidence>
<evidence type="ECO:0000256" key="5">
    <source>
        <dbReference type="ARBA" id="ARBA00022806"/>
    </source>
</evidence>
<dbReference type="InterPro" id="IPR000212">
    <property type="entry name" value="DNA_helicase_UvrD/REP"/>
</dbReference>
<keyword evidence="8 13" id="KW-0238">DNA-binding</keyword>
<evidence type="ECO:0000256" key="4">
    <source>
        <dbReference type="ARBA" id="ARBA00022801"/>
    </source>
</evidence>
<dbReference type="InterPro" id="IPR011604">
    <property type="entry name" value="PDDEXK-like_dom_sf"/>
</dbReference>